<comment type="caution">
    <text evidence="1">The sequence shown here is derived from an EMBL/GenBank/DDBJ whole genome shotgun (WGS) entry which is preliminary data.</text>
</comment>
<proteinExistence type="predicted"/>
<evidence type="ECO:0000313" key="1">
    <source>
        <dbReference type="EMBL" id="ERM80732.1"/>
    </source>
</evidence>
<protein>
    <submittedName>
        <fullName evidence="1">Uncharacterized protein</fullName>
    </submittedName>
</protein>
<evidence type="ECO:0000313" key="2">
    <source>
        <dbReference type="Proteomes" id="UP000016843"/>
    </source>
</evidence>
<dbReference type="Proteomes" id="UP000016843">
    <property type="component" value="Unassembled WGS sequence"/>
</dbReference>
<accession>U5BXT8</accession>
<gene>
    <name evidence="1" type="ORF">P872_21370</name>
</gene>
<dbReference type="EMBL" id="AWXR01000080">
    <property type="protein sequence ID" value="ERM80732.1"/>
    <property type="molecule type" value="Genomic_DNA"/>
</dbReference>
<sequence length="34" mass="4169">MEGIQIQYNILKIFSEIFIFIPLKKHLKNHYFSD</sequence>
<name>U5BXT8_9BACT</name>
<reference evidence="1 2" key="1">
    <citation type="journal article" date="2013" name="Genome Announc.">
        <title>Draft Genome Sequence of the Psychrophilic and Alkaliphilic Rhodonellum psychrophilum Strain GCM71T.</title>
        <authorList>
            <person name="Hauptmann A.L."/>
            <person name="Glaring M.A."/>
            <person name="Hallin P.F."/>
            <person name="Prieme A."/>
            <person name="Stougaard P."/>
        </authorList>
    </citation>
    <scope>NUCLEOTIDE SEQUENCE [LARGE SCALE GENOMIC DNA]</scope>
    <source>
        <strain evidence="1 2">GCM71</strain>
    </source>
</reference>
<dbReference type="AlphaFoldDB" id="U5BXT8"/>
<keyword evidence="2" id="KW-1185">Reference proteome</keyword>
<organism evidence="1 2">
    <name type="scientific">Rhodonellum psychrophilum GCM71 = DSM 17998</name>
    <dbReference type="NCBI Taxonomy" id="1123057"/>
    <lineage>
        <taxon>Bacteria</taxon>
        <taxon>Pseudomonadati</taxon>
        <taxon>Bacteroidota</taxon>
        <taxon>Cytophagia</taxon>
        <taxon>Cytophagales</taxon>
        <taxon>Cytophagaceae</taxon>
        <taxon>Rhodonellum</taxon>
    </lineage>
</organism>